<reference evidence="2" key="1">
    <citation type="journal article" date="2017" name="Genome Biol.">
        <title>Comparative genomics reveals high biological diversity and specific adaptations in the industrially and medically important fungal genus Aspergillus.</title>
        <authorList>
            <person name="de Vries R.P."/>
            <person name="Riley R."/>
            <person name="Wiebenga A."/>
            <person name="Aguilar-Osorio G."/>
            <person name="Amillis S."/>
            <person name="Uchima C.A."/>
            <person name="Anderluh G."/>
            <person name="Asadollahi M."/>
            <person name="Askin M."/>
            <person name="Barry K."/>
            <person name="Battaglia E."/>
            <person name="Bayram O."/>
            <person name="Benocci T."/>
            <person name="Braus-Stromeyer S.A."/>
            <person name="Caldana C."/>
            <person name="Canovas D."/>
            <person name="Cerqueira G.C."/>
            <person name="Chen F."/>
            <person name="Chen W."/>
            <person name="Choi C."/>
            <person name="Clum A."/>
            <person name="Dos Santos R.A."/>
            <person name="Damasio A.R."/>
            <person name="Diallinas G."/>
            <person name="Emri T."/>
            <person name="Fekete E."/>
            <person name="Flipphi M."/>
            <person name="Freyberg S."/>
            <person name="Gallo A."/>
            <person name="Gournas C."/>
            <person name="Habgood R."/>
            <person name="Hainaut M."/>
            <person name="Harispe M.L."/>
            <person name="Henrissat B."/>
            <person name="Hilden K.S."/>
            <person name="Hope R."/>
            <person name="Hossain A."/>
            <person name="Karabika E."/>
            <person name="Karaffa L."/>
            <person name="Karanyi Z."/>
            <person name="Krasevec N."/>
            <person name="Kuo A."/>
            <person name="Kusch H."/>
            <person name="LaButti K."/>
            <person name="Lagendijk E.L."/>
            <person name="Lapidus A."/>
            <person name="Levasseur A."/>
            <person name="Lindquist E."/>
            <person name="Lipzen A."/>
            <person name="Logrieco A.F."/>
            <person name="MacCabe A."/>
            <person name="Maekelae M.R."/>
            <person name="Malavazi I."/>
            <person name="Melin P."/>
            <person name="Meyer V."/>
            <person name="Mielnichuk N."/>
            <person name="Miskei M."/>
            <person name="Molnar A.P."/>
            <person name="Mule G."/>
            <person name="Ngan C.Y."/>
            <person name="Orejas M."/>
            <person name="Orosz E."/>
            <person name="Ouedraogo J.P."/>
            <person name="Overkamp K.M."/>
            <person name="Park H.-S."/>
            <person name="Perrone G."/>
            <person name="Piumi F."/>
            <person name="Punt P.J."/>
            <person name="Ram A.F."/>
            <person name="Ramon A."/>
            <person name="Rauscher S."/>
            <person name="Record E."/>
            <person name="Riano-Pachon D.M."/>
            <person name="Robert V."/>
            <person name="Roehrig J."/>
            <person name="Ruller R."/>
            <person name="Salamov A."/>
            <person name="Salih N.S."/>
            <person name="Samson R.A."/>
            <person name="Sandor E."/>
            <person name="Sanguinetti M."/>
            <person name="Schuetze T."/>
            <person name="Sepcic K."/>
            <person name="Shelest E."/>
            <person name="Sherlock G."/>
            <person name="Sophianopoulou V."/>
            <person name="Squina F.M."/>
            <person name="Sun H."/>
            <person name="Susca A."/>
            <person name="Todd R.B."/>
            <person name="Tsang A."/>
            <person name="Unkles S.E."/>
            <person name="van de Wiele N."/>
            <person name="van Rossen-Uffink D."/>
            <person name="Oliveira J.V."/>
            <person name="Vesth T.C."/>
            <person name="Visser J."/>
            <person name="Yu J.-H."/>
            <person name="Zhou M."/>
            <person name="Andersen M.R."/>
            <person name="Archer D.B."/>
            <person name="Baker S.E."/>
            <person name="Benoit I."/>
            <person name="Brakhage A.A."/>
            <person name="Braus G.H."/>
            <person name="Fischer R."/>
            <person name="Frisvad J.C."/>
            <person name="Goldman G.H."/>
            <person name="Houbraken J."/>
            <person name="Oakley B."/>
            <person name="Pocsi I."/>
            <person name="Scazzocchio C."/>
            <person name="Seiboth B."/>
            <person name="vanKuyk P.A."/>
            <person name="Wortman J."/>
            <person name="Dyer P.S."/>
            <person name="Grigoriev I.V."/>
        </authorList>
    </citation>
    <scope>NUCLEOTIDE SEQUENCE [LARGE SCALE GENOMIC DNA]</scope>
    <source>
        <strain evidence="2">CBS 101740 / IMI 381727 / IBT 21946</strain>
    </source>
</reference>
<name>A0A1L9U2M0_ASPBC</name>
<evidence type="ECO:0000313" key="1">
    <source>
        <dbReference type="EMBL" id="OJJ65927.1"/>
    </source>
</evidence>
<organism evidence="1 2">
    <name type="scientific">Aspergillus brasiliensis (strain CBS 101740 / IMI 381727 / IBT 21946)</name>
    <dbReference type="NCBI Taxonomy" id="767769"/>
    <lineage>
        <taxon>Eukaryota</taxon>
        <taxon>Fungi</taxon>
        <taxon>Dikarya</taxon>
        <taxon>Ascomycota</taxon>
        <taxon>Pezizomycotina</taxon>
        <taxon>Eurotiomycetes</taxon>
        <taxon>Eurotiomycetidae</taxon>
        <taxon>Eurotiales</taxon>
        <taxon>Aspergillaceae</taxon>
        <taxon>Aspergillus</taxon>
        <taxon>Aspergillus subgen. Circumdati</taxon>
    </lineage>
</organism>
<gene>
    <name evidence="1" type="ORF">ASPBRDRAFT_435914</name>
</gene>
<dbReference type="Proteomes" id="UP000184499">
    <property type="component" value="Unassembled WGS sequence"/>
</dbReference>
<sequence>MSQNAASSTHHKDLQAANGAGFTCLIRFISDNGSLLPVAILHSHRDSISRVASLLKTDSDDTSGLIAEVDCGSAAFPKERWLGLNSNPTSIYLDVRGPHPARPAAAPSNLMQL</sequence>
<dbReference type="OrthoDB" id="10529197at2759"/>
<dbReference type="AlphaFoldDB" id="A0A1L9U2M0"/>
<evidence type="ECO:0000313" key="2">
    <source>
        <dbReference type="Proteomes" id="UP000184499"/>
    </source>
</evidence>
<accession>A0A1L9U2M0</accession>
<dbReference type="VEuPathDB" id="FungiDB:ASPBRDRAFT_435914"/>
<proteinExistence type="predicted"/>
<protein>
    <submittedName>
        <fullName evidence="1">Uncharacterized protein</fullName>
    </submittedName>
</protein>
<dbReference type="GeneID" id="93577515"/>
<keyword evidence="2" id="KW-1185">Reference proteome</keyword>
<dbReference type="EMBL" id="KV878704">
    <property type="protein sequence ID" value="OJJ65927.1"/>
    <property type="molecule type" value="Genomic_DNA"/>
</dbReference>
<dbReference type="RefSeq" id="XP_067473177.1">
    <property type="nucleotide sequence ID" value="XM_067625027.1"/>
</dbReference>